<reference evidence="9" key="1">
    <citation type="submission" date="2025-05" db="UniProtKB">
        <authorList>
            <consortium name="RefSeq"/>
        </authorList>
    </citation>
    <scope>NUCLEOTIDE SEQUENCE [LARGE SCALE GENOMIC DNA]</scope>
</reference>
<keyword evidence="3" id="KW-0812">Transmembrane</keyword>
<feature type="domain" description="Trichome birefringence-like N-terminal" evidence="8">
    <location>
        <begin position="49"/>
        <end position="101"/>
    </location>
</feature>
<keyword evidence="9" id="KW-1185">Reference proteome</keyword>
<feature type="domain" description="Trichome birefringence-like C-terminal" evidence="7">
    <location>
        <begin position="102"/>
        <end position="171"/>
    </location>
</feature>
<evidence type="ECO:0000256" key="5">
    <source>
        <dbReference type="ARBA" id="ARBA00022989"/>
    </source>
</evidence>
<dbReference type="Pfam" id="PF13839">
    <property type="entry name" value="PC-Esterase"/>
    <property type="match status" value="1"/>
</dbReference>
<sequence length="182" mass="21423">MVVFQVIMVKGSQIAMKRLSNRKISTQSANSGHLSSDIMRVRERKKKSDCKMYQGSWVFDNSYPLYNSSSCPFIRKEYNCLKYGHPDHLYLKYRWQPKSCNLPRFDAQDFLKRYKGKKIMFIGDSLSLNHYESLLCLLHAAVPHSSVTMQFSKDSYTNVTFKARKLLNDIFNNQRLKKWTIK</sequence>
<dbReference type="Pfam" id="PF14416">
    <property type="entry name" value="PMR5N"/>
    <property type="match status" value="1"/>
</dbReference>
<keyword evidence="5" id="KW-1133">Transmembrane helix</keyword>
<accession>A0ABM3II20</accession>
<evidence type="ECO:0000313" key="10">
    <source>
        <dbReference type="RefSeq" id="XP_048328866.2"/>
    </source>
</evidence>
<organism evidence="9 10">
    <name type="scientific">Ziziphus jujuba</name>
    <name type="common">Chinese jujube</name>
    <name type="synonym">Ziziphus sativa</name>
    <dbReference type="NCBI Taxonomy" id="326968"/>
    <lineage>
        <taxon>Eukaryota</taxon>
        <taxon>Viridiplantae</taxon>
        <taxon>Streptophyta</taxon>
        <taxon>Embryophyta</taxon>
        <taxon>Tracheophyta</taxon>
        <taxon>Spermatophyta</taxon>
        <taxon>Magnoliopsida</taxon>
        <taxon>eudicotyledons</taxon>
        <taxon>Gunneridae</taxon>
        <taxon>Pentapetalae</taxon>
        <taxon>rosids</taxon>
        <taxon>fabids</taxon>
        <taxon>Rosales</taxon>
        <taxon>Rhamnaceae</taxon>
        <taxon>Paliureae</taxon>
        <taxon>Ziziphus</taxon>
    </lineage>
</organism>
<dbReference type="RefSeq" id="XP_048328866.2">
    <property type="nucleotide sequence ID" value="XM_048472909.2"/>
</dbReference>
<evidence type="ECO:0000259" key="8">
    <source>
        <dbReference type="Pfam" id="PF14416"/>
    </source>
</evidence>
<name>A0ABM3II20_ZIZJJ</name>
<keyword evidence="4" id="KW-0735">Signal-anchor</keyword>
<gene>
    <name evidence="10" type="primary">LOC107417759</name>
</gene>
<proteinExistence type="inferred from homology"/>
<evidence type="ECO:0000256" key="2">
    <source>
        <dbReference type="ARBA" id="ARBA00007727"/>
    </source>
</evidence>
<comment type="subcellular location">
    <subcellularLocation>
        <location evidence="1">Membrane</location>
        <topology evidence="1">Single-pass membrane protein</topology>
    </subcellularLocation>
</comment>
<dbReference type="PANTHER" id="PTHR32285:SF36">
    <property type="entry name" value="PROTEIN TRICHOME BIREFRINGENCE-LIKE 38"/>
    <property type="match status" value="1"/>
</dbReference>
<reference evidence="10" key="2">
    <citation type="submission" date="2025-08" db="UniProtKB">
        <authorList>
            <consortium name="RefSeq"/>
        </authorList>
    </citation>
    <scope>IDENTIFICATION</scope>
    <source>
        <tissue evidence="10">Seedling</tissue>
    </source>
</reference>
<dbReference type="GeneID" id="107417759"/>
<comment type="similarity">
    <text evidence="2">Belongs to the PC-esterase family. TBL subfamily.</text>
</comment>
<evidence type="ECO:0000256" key="1">
    <source>
        <dbReference type="ARBA" id="ARBA00004167"/>
    </source>
</evidence>
<evidence type="ECO:0000256" key="4">
    <source>
        <dbReference type="ARBA" id="ARBA00022968"/>
    </source>
</evidence>
<evidence type="ECO:0000259" key="7">
    <source>
        <dbReference type="Pfam" id="PF13839"/>
    </source>
</evidence>
<evidence type="ECO:0000313" key="9">
    <source>
        <dbReference type="Proteomes" id="UP001652623"/>
    </source>
</evidence>
<protein>
    <submittedName>
        <fullName evidence="10">Protein trichome birefringence-like 38</fullName>
    </submittedName>
</protein>
<dbReference type="Proteomes" id="UP001652623">
    <property type="component" value="Chromosome 2"/>
</dbReference>
<dbReference type="InterPro" id="IPR029962">
    <property type="entry name" value="TBL"/>
</dbReference>
<evidence type="ECO:0000256" key="6">
    <source>
        <dbReference type="ARBA" id="ARBA00023136"/>
    </source>
</evidence>
<evidence type="ECO:0000256" key="3">
    <source>
        <dbReference type="ARBA" id="ARBA00022692"/>
    </source>
</evidence>
<keyword evidence="6" id="KW-0472">Membrane</keyword>
<dbReference type="PANTHER" id="PTHR32285">
    <property type="entry name" value="PROTEIN TRICHOME BIREFRINGENCE-LIKE 9-RELATED"/>
    <property type="match status" value="1"/>
</dbReference>
<dbReference type="InterPro" id="IPR025846">
    <property type="entry name" value="TBL_N"/>
</dbReference>
<dbReference type="InterPro" id="IPR026057">
    <property type="entry name" value="TBL_C"/>
</dbReference>